<proteinExistence type="predicted"/>
<evidence type="ECO:0000313" key="3">
    <source>
        <dbReference type="Proteomes" id="UP001381693"/>
    </source>
</evidence>
<dbReference type="Proteomes" id="UP001381693">
    <property type="component" value="Unassembled WGS sequence"/>
</dbReference>
<dbReference type="InterPro" id="IPR049012">
    <property type="entry name" value="Mutator_transp_dom"/>
</dbReference>
<feature type="domain" description="Mutator-like transposase" evidence="1">
    <location>
        <begin position="2"/>
        <end position="153"/>
    </location>
</feature>
<dbReference type="Pfam" id="PF20700">
    <property type="entry name" value="Mutator"/>
    <property type="match status" value="1"/>
</dbReference>
<sequence>MKVKEAKVDGMTNSFIAVCGDCKVDHKMCKLSGGMDTRYDVHNRFVKSTLSSGGYAGAKDLFIGLNMHPLSDTSYYKIAKEIEEEGNEKFERMMEKTVVHLHEILKKRGGNDQDVKDIKVLYDGSWSKHRFSAMYGFVSVTEATTGLCVDFEVLIVSDGDSKGYSVIRELDPYDGLSIEKTECVNHVSMCLDQLCSMPQKL</sequence>
<comment type="caution">
    <text evidence="2">The sequence shown here is derived from an EMBL/GenBank/DDBJ whole genome shotgun (WGS) entry which is preliminary data.</text>
</comment>
<gene>
    <name evidence="2" type="ORF">SK128_025912</name>
</gene>
<organism evidence="2 3">
    <name type="scientific">Halocaridina rubra</name>
    <name type="common">Hawaiian red shrimp</name>
    <dbReference type="NCBI Taxonomy" id="373956"/>
    <lineage>
        <taxon>Eukaryota</taxon>
        <taxon>Metazoa</taxon>
        <taxon>Ecdysozoa</taxon>
        <taxon>Arthropoda</taxon>
        <taxon>Crustacea</taxon>
        <taxon>Multicrustacea</taxon>
        <taxon>Malacostraca</taxon>
        <taxon>Eumalacostraca</taxon>
        <taxon>Eucarida</taxon>
        <taxon>Decapoda</taxon>
        <taxon>Pleocyemata</taxon>
        <taxon>Caridea</taxon>
        <taxon>Atyoidea</taxon>
        <taxon>Atyidae</taxon>
        <taxon>Halocaridina</taxon>
    </lineage>
</organism>
<evidence type="ECO:0000313" key="2">
    <source>
        <dbReference type="EMBL" id="KAK7086388.1"/>
    </source>
</evidence>
<accession>A0AAN9FTQ1</accession>
<keyword evidence="3" id="KW-1185">Reference proteome</keyword>
<name>A0AAN9FTQ1_HALRR</name>
<evidence type="ECO:0000259" key="1">
    <source>
        <dbReference type="Pfam" id="PF20700"/>
    </source>
</evidence>
<dbReference type="AlphaFoldDB" id="A0AAN9FTQ1"/>
<protein>
    <recommendedName>
        <fullName evidence="1">Mutator-like transposase domain-containing protein</fullName>
    </recommendedName>
</protein>
<reference evidence="2 3" key="1">
    <citation type="submission" date="2023-11" db="EMBL/GenBank/DDBJ databases">
        <title>Halocaridina rubra genome assembly.</title>
        <authorList>
            <person name="Smith C."/>
        </authorList>
    </citation>
    <scope>NUCLEOTIDE SEQUENCE [LARGE SCALE GENOMIC DNA]</scope>
    <source>
        <strain evidence="2">EP-1</strain>
        <tissue evidence="2">Whole</tissue>
    </source>
</reference>
<dbReference type="EMBL" id="JAXCGZ010000220">
    <property type="protein sequence ID" value="KAK7086388.1"/>
    <property type="molecule type" value="Genomic_DNA"/>
</dbReference>